<feature type="region of interest" description="Disordered" evidence="1">
    <location>
        <begin position="370"/>
        <end position="397"/>
    </location>
</feature>
<dbReference type="EMBL" id="JBHFFA010000002">
    <property type="protein sequence ID" value="KAL2641458.1"/>
    <property type="molecule type" value="Genomic_DNA"/>
</dbReference>
<feature type="compositionally biased region" description="Basic and acidic residues" evidence="1">
    <location>
        <begin position="441"/>
        <end position="456"/>
    </location>
</feature>
<gene>
    <name evidence="2" type="ORF">R1flu_009045</name>
</gene>
<organism evidence="2 3">
    <name type="scientific">Riccia fluitans</name>
    <dbReference type="NCBI Taxonomy" id="41844"/>
    <lineage>
        <taxon>Eukaryota</taxon>
        <taxon>Viridiplantae</taxon>
        <taxon>Streptophyta</taxon>
        <taxon>Embryophyta</taxon>
        <taxon>Marchantiophyta</taxon>
        <taxon>Marchantiopsida</taxon>
        <taxon>Marchantiidae</taxon>
        <taxon>Marchantiales</taxon>
        <taxon>Ricciaceae</taxon>
        <taxon>Riccia</taxon>
    </lineage>
</organism>
<name>A0ABD1Z0Z0_9MARC</name>
<evidence type="ECO:0000313" key="2">
    <source>
        <dbReference type="EMBL" id="KAL2641458.1"/>
    </source>
</evidence>
<protein>
    <submittedName>
        <fullName evidence="2">Uncharacterized protein</fullName>
    </submittedName>
</protein>
<accession>A0ABD1Z0Z0</accession>
<feature type="compositionally biased region" description="Polar residues" evidence="1">
    <location>
        <begin position="457"/>
        <end position="469"/>
    </location>
</feature>
<feature type="region of interest" description="Disordered" evidence="1">
    <location>
        <begin position="421"/>
        <end position="474"/>
    </location>
</feature>
<feature type="region of interest" description="Disordered" evidence="1">
    <location>
        <begin position="496"/>
        <end position="539"/>
    </location>
</feature>
<sequence length="553" mass="60182">MERNRPIVYSTVIYGSGFPLSTAVKGVKVMDQQEPKEVAAEAVPGFVTDHKNNNRNNKANYEARPQTEVGSSLPPASALRKRKEYSEMDASEVDTMMYHRKRIRHNSTASRVKDSFKPQQQQRGGFEFMAGVEIGASKRMITPPRSSGRPRGPFHFYEGMLKSERVLPKPGCGAATTSVASSGERILKPACGFRPSETSKASCDLTCDDKKSGGNTSSLTSHEDEDCRTMSTFAQVLEVVSNRFGMYTAVPAKKDTTGAVRQDISGAHVQLLSSDQPSSKWKQQHQHIRKSVDDEVISVQRKKSSYSSRESELNRVFGVGVWDTHEKSAATASGLAISGCSSAGNDSTSSRDINGTKEQLLDVRSTKLKQLRQPSGKYKTGLSNSSREHQSRSSVTTDLCASSDSVSLCDRLKTSVFSHLTSSGKLDDEGTAAAAAASEGPLDHHHLTSVQEEKYTNSRSQYTTNSSKSEGVGIHPIPVSLEREVLKTAIRSVSMFRDDSSSGSGSGGSDSGRPQPTFVLSSGRMSKTQEAQLGKRPTTIDDDFDEYFAQLML</sequence>
<feature type="region of interest" description="Disordered" evidence="1">
    <location>
        <begin position="63"/>
        <end position="86"/>
    </location>
</feature>
<feature type="compositionally biased region" description="Polar residues" evidence="1">
    <location>
        <begin position="518"/>
        <end position="531"/>
    </location>
</feature>
<dbReference type="Proteomes" id="UP001605036">
    <property type="component" value="Unassembled WGS sequence"/>
</dbReference>
<comment type="caution">
    <text evidence="2">The sequence shown here is derived from an EMBL/GenBank/DDBJ whole genome shotgun (WGS) entry which is preliminary data.</text>
</comment>
<evidence type="ECO:0000313" key="3">
    <source>
        <dbReference type="Proteomes" id="UP001605036"/>
    </source>
</evidence>
<proteinExistence type="predicted"/>
<dbReference type="AlphaFoldDB" id="A0ABD1Z0Z0"/>
<keyword evidence="3" id="KW-1185">Reference proteome</keyword>
<evidence type="ECO:0000256" key="1">
    <source>
        <dbReference type="SAM" id="MobiDB-lite"/>
    </source>
</evidence>
<reference evidence="2 3" key="1">
    <citation type="submission" date="2024-09" db="EMBL/GenBank/DDBJ databases">
        <title>Chromosome-scale assembly of Riccia fluitans.</title>
        <authorList>
            <person name="Paukszto L."/>
            <person name="Sawicki J."/>
            <person name="Karawczyk K."/>
            <person name="Piernik-Szablinska J."/>
            <person name="Szczecinska M."/>
            <person name="Mazdziarz M."/>
        </authorList>
    </citation>
    <scope>NUCLEOTIDE SEQUENCE [LARGE SCALE GENOMIC DNA]</scope>
    <source>
        <strain evidence="2">Rf_01</strain>
        <tissue evidence="2">Aerial parts of the thallus</tissue>
    </source>
</reference>